<keyword evidence="8" id="KW-1185">Reference proteome</keyword>
<proteinExistence type="inferred from homology"/>
<reference evidence="7 8" key="1">
    <citation type="submission" date="2017-03" db="EMBL/GenBank/DDBJ databases">
        <title>Genomes of endolithic fungi from Antarctica.</title>
        <authorList>
            <person name="Coleine C."/>
            <person name="Masonjones S."/>
            <person name="Stajich J.E."/>
        </authorList>
    </citation>
    <scope>NUCLEOTIDE SEQUENCE [LARGE SCALE GENOMIC DNA]</scope>
    <source>
        <strain evidence="7 8">CCFEE 5184</strain>
    </source>
</reference>
<comment type="caution">
    <text evidence="7">The sequence shown here is derived from an EMBL/GenBank/DDBJ whole genome shotgun (WGS) entry which is preliminary data.</text>
</comment>
<dbReference type="AlphaFoldDB" id="A0A4U0XL78"/>
<evidence type="ECO:0000256" key="2">
    <source>
        <dbReference type="ARBA" id="ARBA00022741"/>
    </source>
</evidence>
<comment type="similarity">
    <text evidence="1 5">Belongs to the GPN-loop GTPase family.</text>
</comment>
<keyword evidence="2 5" id="KW-0547">Nucleotide-binding</keyword>
<evidence type="ECO:0000256" key="4">
    <source>
        <dbReference type="ARBA" id="ARBA00023134"/>
    </source>
</evidence>
<dbReference type="Pfam" id="PF03029">
    <property type="entry name" value="ATP_bind_1"/>
    <property type="match status" value="2"/>
</dbReference>
<protein>
    <recommendedName>
        <fullName evidence="5">GPN-loop GTPase 2</fullName>
    </recommendedName>
</protein>
<dbReference type="Gene3D" id="3.40.50.300">
    <property type="entry name" value="P-loop containing nucleotide triphosphate hydrolases"/>
    <property type="match status" value="2"/>
</dbReference>
<dbReference type="PANTHER" id="PTHR21231">
    <property type="entry name" value="XPA-BINDING PROTEIN 1-RELATED"/>
    <property type="match status" value="1"/>
</dbReference>
<dbReference type="GO" id="GO:0005737">
    <property type="term" value="C:cytoplasm"/>
    <property type="evidence" value="ECO:0007669"/>
    <property type="project" value="TreeGrafter"/>
</dbReference>
<evidence type="ECO:0000256" key="3">
    <source>
        <dbReference type="ARBA" id="ARBA00022801"/>
    </source>
</evidence>
<comment type="subunit">
    <text evidence="5">Binds to RNA polymerase II (RNAPII).</text>
</comment>
<organism evidence="7 8">
    <name type="scientific">Friedmanniomyces simplex</name>
    <dbReference type="NCBI Taxonomy" id="329884"/>
    <lineage>
        <taxon>Eukaryota</taxon>
        <taxon>Fungi</taxon>
        <taxon>Dikarya</taxon>
        <taxon>Ascomycota</taxon>
        <taxon>Pezizomycotina</taxon>
        <taxon>Dothideomycetes</taxon>
        <taxon>Dothideomycetidae</taxon>
        <taxon>Mycosphaerellales</taxon>
        <taxon>Teratosphaeriaceae</taxon>
        <taxon>Friedmanniomyces</taxon>
    </lineage>
</organism>
<evidence type="ECO:0000256" key="1">
    <source>
        <dbReference type="ARBA" id="ARBA00005290"/>
    </source>
</evidence>
<evidence type="ECO:0000256" key="5">
    <source>
        <dbReference type="RuleBase" id="RU365059"/>
    </source>
</evidence>
<name>A0A4U0XL78_9PEZI</name>
<dbReference type="PANTHER" id="PTHR21231:SF3">
    <property type="entry name" value="GPN-LOOP GTPASE 2"/>
    <property type="match status" value="1"/>
</dbReference>
<comment type="function">
    <text evidence="5">Small GTPase required for proper localization of RNA polymerase II and III (RNAPII and RNAPIII). May act at an RNAP assembly step prior to nuclear import.</text>
</comment>
<dbReference type="InterPro" id="IPR027417">
    <property type="entry name" value="P-loop_NTPase"/>
</dbReference>
<dbReference type="SUPFAM" id="SSF52540">
    <property type="entry name" value="P-loop containing nucleoside triphosphate hydrolases"/>
    <property type="match status" value="1"/>
</dbReference>
<dbReference type="GO" id="GO:0005525">
    <property type="term" value="F:GTP binding"/>
    <property type="evidence" value="ECO:0007669"/>
    <property type="project" value="UniProtKB-KW"/>
</dbReference>
<evidence type="ECO:0000256" key="6">
    <source>
        <dbReference type="SAM" id="MobiDB-lite"/>
    </source>
</evidence>
<feature type="region of interest" description="Disordered" evidence="6">
    <location>
        <begin position="290"/>
        <end position="326"/>
    </location>
</feature>
<dbReference type="STRING" id="329884.A0A4U0XL78"/>
<keyword evidence="4 5" id="KW-0342">GTP-binding</keyword>
<dbReference type="GO" id="GO:0003924">
    <property type="term" value="F:GTPase activity"/>
    <property type="evidence" value="ECO:0007669"/>
    <property type="project" value="TreeGrafter"/>
</dbReference>
<evidence type="ECO:0000313" key="7">
    <source>
        <dbReference type="EMBL" id="TKA76278.1"/>
    </source>
</evidence>
<evidence type="ECO:0000313" key="8">
    <source>
        <dbReference type="Proteomes" id="UP000309340"/>
    </source>
</evidence>
<feature type="compositionally biased region" description="Basic and acidic residues" evidence="6">
    <location>
        <begin position="299"/>
        <end position="315"/>
    </location>
</feature>
<sequence>MRTLILPTGPPGAGKSTLTNGLQQFMTAIARPCSVANLDPANDNVPYEPAFDVRDLVSVEEVMEREDLGPNGGVLWAMEEVEANFEWLEQKLSDCEETVVLDPPVNVLTKMDNLATLGGADLPFNLDFYTEVQDLDRLLPALSLEQNASGANTEASQRWERLNAALIELVSDFGLVGFETLAVEDRQSMAGLLQAIDRASGYVFLGARATDESGRTVEDEASVWAQAMSEQWGGKMDVRDVQERWIDRKESIDETERKQWEEEARLAGALPEQSAAKVVRRHAEERGAEFLGGEDELVEEQRRWEEERAKKKGEDGGGGTKVVRKA</sequence>
<gene>
    <name evidence="7" type="ORF">B0A55_01831</name>
</gene>
<dbReference type="InterPro" id="IPR004130">
    <property type="entry name" value="Gpn"/>
</dbReference>
<keyword evidence="3 5" id="KW-0378">Hydrolase</keyword>
<dbReference type="EMBL" id="NAJQ01000168">
    <property type="protein sequence ID" value="TKA76278.1"/>
    <property type="molecule type" value="Genomic_DNA"/>
</dbReference>
<dbReference type="Proteomes" id="UP000309340">
    <property type="component" value="Unassembled WGS sequence"/>
</dbReference>
<accession>A0A4U0XL78</accession>
<dbReference type="OrthoDB" id="5839at2759"/>